<proteinExistence type="predicted"/>
<dbReference type="Pfam" id="PF01136">
    <property type="entry name" value="Peptidase_U32"/>
    <property type="match status" value="2"/>
</dbReference>
<dbReference type="PANTHER" id="PTHR30217:SF10">
    <property type="entry name" value="23S RRNA 5-HYDROXYCYTIDINE C2501 SYNTHASE"/>
    <property type="match status" value="1"/>
</dbReference>
<feature type="domain" description="Peptidase U32 collagenase" evidence="1">
    <location>
        <begin position="394"/>
        <end position="512"/>
    </location>
</feature>
<dbReference type="EMBL" id="CP017803">
    <property type="protein sequence ID" value="ATZ59173.1"/>
    <property type="molecule type" value="Genomic_DNA"/>
</dbReference>
<accession>A0A2H4U4Y6</accession>
<dbReference type="InterPro" id="IPR001539">
    <property type="entry name" value="Peptidase_U32"/>
</dbReference>
<evidence type="ECO:0000259" key="1">
    <source>
        <dbReference type="Pfam" id="PF12392"/>
    </source>
</evidence>
<name>A0A2H4U4Y6_METSM</name>
<reference evidence="2 3" key="1">
    <citation type="submission" date="2016-10" db="EMBL/GenBank/DDBJ databases">
        <authorList>
            <person name="Varghese N."/>
        </authorList>
    </citation>
    <scope>NUCLEOTIDE SEQUENCE [LARGE SCALE GENOMIC DNA]</scope>
    <source>
        <strain evidence="2 3">KB11</strain>
    </source>
</reference>
<dbReference type="InterPro" id="IPR020988">
    <property type="entry name" value="Pept_U32_collagenase"/>
</dbReference>
<evidence type="ECO:0000313" key="2">
    <source>
        <dbReference type="EMBL" id="ATZ59173.1"/>
    </source>
</evidence>
<sequence>MRIPELLAPVGSMDHLKVAINAGASSIYLSGKEYGARRFAENFTLNEISEAVNTAHLHNVKVYVTVNTLIKEDELQDVMNYLSNLYSIGVDAVLVQDLGLVELINKHLPKLKVHGSTQMTAENQLKLDYLESKGIKRIVLPREMRKDEIKNLRTNMELEIFVHGALCYSYSGQCLMSSFKGGRSGNRGSCAQPCRQKYKLSCLNSEDYYLSPKDLSLYDHLKEIAELNISCIKIEGRMRSKEYLAIAVSNYRKALNKLKSNKTSKSEEISLAFNRGFSEGQFNYASSRSIRSGHVGLKLGKVCNSENSQIVIKLDDGLKTIPQKGDGLLLIKAKDDYGFEISQNPLLTTFNHYKKGRNKEIKDINRKDRVLIIKKVKQNKKHHFNLNDSTAYLTKRNRLTSKVKEIENKGSSFIKSKLILTFSIKNKYPHLKGRLTLANKKEIECEVKGEVPFEKPLKRSVDTKTIKKQLLKVDKYPSDIVGVNINYDGTLFIPISEINKIRRELFKKLEKEVYSLYSNKKVKINLENEGNALKTDQYSLSYYTNNLTDLDKINNVKRVYLEIPPEDPSLINQSREEYNINYMVSYLQKAIDISRNRDYELIWKWPDIAHDNLIKVLGKVRGILNKLHYPIEIMSPDFTGQYGPYSMNVTNTQTIKSLENYKIITLSPELKKEDLKNILDNSSDNSKLEIIVQGSVELMKSRNRLFTKKESKKLKNNTDDIFLIDKKNKRYPIHKSLSNEEIIISNSEDISLLNDITYLKSIGLVNFAIDGRWRDENYLNKIQEYNTAIDK</sequence>
<dbReference type="RefSeq" id="WP_100815206.1">
    <property type="nucleotide sequence ID" value="NZ_CP017803.1"/>
</dbReference>
<dbReference type="Pfam" id="PF12392">
    <property type="entry name" value="DUF3656"/>
    <property type="match status" value="1"/>
</dbReference>
<gene>
    <name evidence="2" type="ORF">BK798_01495</name>
</gene>
<organism evidence="2 3">
    <name type="scientific">Methanobrevibacter smithii</name>
    <dbReference type="NCBI Taxonomy" id="2173"/>
    <lineage>
        <taxon>Archaea</taxon>
        <taxon>Methanobacteriati</taxon>
        <taxon>Methanobacteriota</taxon>
        <taxon>Methanomada group</taxon>
        <taxon>Methanobacteria</taxon>
        <taxon>Methanobacteriales</taxon>
        <taxon>Methanobacteriaceae</taxon>
        <taxon>Methanobrevibacter</taxon>
    </lineage>
</organism>
<dbReference type="InterPro" id="IPR051454">
    <property type="entry name" value="RNA/ubiquinone_mod_enzymes"/>
</dbReference>
<protein>
    <submittedName>
        <fullName evidence="2">Peptidase U32</fullName>
    </submittedName>
</protein>
<dbReference type="Proteomes" id="UP000232133">
    <property type="component" value="Chromosome"/>
</dbReference>
<dbReference type="GeneID" id="35118011"/>
<evidence type="ECO:0000313" key="3">
    <source>
        <dbReference type="Proteomes" id="UP000232133"/>
    </source>
</evidence>
<dbReference type="PROSITE" id="PS01276">
    <property type="entry name" value="PEPTIDASE_U32"/>
    <property type="match status" value="1"/>
</dbReference>
<dbReference type="AlphaFoldDB" id="A0A2H4U4Y6"/>
<dbReference type="PANTHER" id="PTHR30217">
    <property type="entry name" value="PEPTIDASE U32 FAMILY"/>
    <property type="match status" value="1"/>
</dbReference>